<feature type="domain" description="MOFRL" evidence="10">
    <location>
        <begin position="326"/>
        <end position="431"/>
    </location>
</feature>
<comment type="similarity">
    <text evidence="2">Belongs to the glycerate kinase type-1 family.</text>
</comment>
<dbReference type="PANTHER" id="PTHR12227">
    <property type="entry name" value="GLYCERATE KINASE"/>
    <property type="match status" value="1"/>
</dbReference>
<evidence type="ECO:0000313" key="13">
    <source>
        <dbReference type="Proteomes" id="UP000265882"/>
    </source>
</evidence>
<dbReference type="Pfam" id="PF13660">
    <property type="entry name" value="DUF4147"/>
    <property type="match status" value="1"/>
</dbReference>
<evidence type="ECO:0000256" key="9">
    <source>
        <dbReference type="ARBA" id="ARBA00066758"/>
    </source>
</evidence>
<dbReference type="PANTHER" id="PTHR12227:SF0">
    <property type="entry name" value="GLYCERATE KINASE"/>
    <property type="match status" value="1"/>
</dbReference>
<keyword evidence="6 12" id="KW-0418">Kinase</keyword>
<evidence type="ECO:0000256" key="6">
    <source>
        <dbReference type="ARBA" id="ARBA00022777"/>
    </source>
</evidence>
<dbReference type="GO" id="GO:0043798">
    <property type="term" value="F:glycerate 2-kinase activity"/>
    <property type="evidence" value="ECO:0007669"/>
    <property type="project" value="UniProtKB-EC"/>
</dbReference>
<evidence type="ECO:0000256" key="1">
    <source>
        <dbReference type="ARBA" id="ARBA00001946"/>
    </source>
</evidence>
<evidence type="ECO:0000313" key="12">
    <source>
        <dbReference type="EMBL" id="RJP20997.1"/>
    </source>
</evidence>
<comment type="subunit">
    <text evidence="3">Homodimer.</text>
</comment>
<dbReference type="FunFam" id="3.40.50.10180:FF:000001">
    <property type="entry name" value="Glycerate kinase"/>
    <property type="match status" value="1"/>
</dbReference>
<accession>A0A3A4NKD7</accession>
<proteinExistence type="inferred from homology"/>
<dbReference type="SUPFAM" id="SSF82544">
    <property type="entry name" value="GckA/TtuD-like"/>
    <property type="match status" value="1"/>
</dbReference>
<feature type="domain" description="MOFRL-associated" evidence="11">
    <location>
        <begin position="5"/>
        <end position="242"/>
    </location>
</feature>
<keyword evidence="5" id="KW-0547">Nucleotide-binding</keyword>
<dbReference type="EC" id="2.7.1.165" evidence="9"/>
<evidence type="ECO:0000259" key="11">
    <source>
        <dbReference type="Pfam" id="PF13660"/>
    </source>
</evidence>
<dbReference type="FunFam" id="3.40.1480.10:FF:000003">
    <property type="entry name" value="D-glycerate 2-kinase"/>
    <property type="match status" value="1"/>
</dbReference>
<organism evidence="12 13">
    <name type="scientific">Abyssobacteria bacterium (strain SURF_5)</name>
    <dbReference type="NCBI Taxonomy" id="2093360"/>
    <lineage>
        <taxon>Bacteria</taxon>
        <taxon>Pseudomonadati</taxon>
        <taxon>Candidatus Hydrogenedentota</taxon>
        <taxon>Candidatus Abyssobacteria</taxon>
    </lineage>
</organism>
<dbReference type="InterPro" id="IPR025286">
    <property type="entry name" value="MOFRL_assoc_dom"/>
</dbReference>
<dbReference type="Gene3D" id="3.40.50.10180">
    <property type="entry name" value="Glycerate kinase, MOFRL-like N-terminal domain"/>
    <property type="match status" value="1"/>
</dbReference>
<dbReference type="InterPro" id="IPR039760">
    <property type="entry name" value="MOFRL_protein"/>
</dbReference>
<protein>
    <recommendedName>
        <fullName evidence="9">glycerate 2-kinase</fullName>
        <ecNumber evidence="9">2.7.1.165</ecNumber>
    </recommendedName>
</protein>
<evidence type="ECO:0000256" key="5">
    <source>
        <dbReference type="ARBA" id="ARBA00022741"/>
    </source>
</evidence>
<dbReference type="GO" id="GO:0005737">
    <property type="term" value="C:cytoplasm"/>
    <property type="evidence" value="ECO:0007669"/>
    <property type="project" value="TreeGrafter"/>
</dbReference>
<evidence type="ECO:0000256" key="2">
    <source>
        <dbReference type="ARBA" id="ARBA00006284"/>
    </source>
</evidence>
<comment type="caution">
    <text evidence="12">The sequence shown here is derived from an EMBL/GenBank/DDBJ whole genome shotgun (WGS) entry which is preliminary data.</text>
</comment>
<name>A0A3A4NKD7_ABYX5</name>
<evidence type="ECO:0000256" key="7">
    <source>
        <dbReference type="ARBA" id="ARBA00022840"/>
    </source>
</evidence>
<dbReference type="Proteomes" id="UP000265882">
    <property type="component" value="Unassembled WGS sequence"/>
</dbReference>
<dbReference type="EMBL" id="QZKU01000071">
    <property type="protein sequence ID" value="RJP20997.1"/>
    <property type="molecule type" value="Genomic_DNA"/>
</dbReference>
<dbReference type="Gene3D" id="3.40.1480.10">
    <property type="entry name" value="MOFRL domain"/>
    <property type="match status" value="1"/>
</dbReference>
<comment type="cofactor">
    <cofactor evidence="1">
        <name>Mg(2+)</name>
        <dbReference type="ChEBI" id="CHEBI:18420"/>
    </cofactor>
</comment>
<evidence type="ECO:0000256" key="4">
    <source>
        <dbReference type="ARBA" id="ARBA00022679"/>
    </source>
</evidence>
<comment type="catalytic activity">
    <reaction evidence="8">
        <text>(R)-glycerate + ATP = (2R)-2-phosphoglycerate + ADP + H(+)</text>
        <dbReference type="Rhea" id="RHEA:27377"/>
        <dbReference type="ChEBI" id="CHEBI:15378"/>
        <dbReference type="ChEBI" id="CHEBI:16659"/>
        <dbReference type="ChEBI" id="CHEBI:30616"/>
        <dbReference type="ChEBI" id="CHEBI:58289"/>
        <dbReference type="ChEBI" id="CHEBI:456216"/>
        <dbReference type="EC" id="2.7.1.165"/>
    </reaction>
</comment>
<gene>
    <name evidence="12" type="ORF">C4520_10580</name>
</gene>
<evidence type="ECO:0000259" key="10">
    <source>
        <dbReference type="Pfam" id="PF05161"/>
    </source>
</evidence>
<dbReference type="InterPro" id="IPR007835">
    <property type="entry name" value="MOFRL"/>
</dbReference>
<keyword evidence="4" id="KW-0808">Transferase</keyword>
<keyword evidence="7" id="KW-0067">ATP-binding</keyword>
<dbReference type="InterPro" id="IPR038614">
    <property type="entry name" value="GK_N_sf"/>
</dbReference>
<sequence length="438" mass="46067">MREAAESIARAAIEAVKPEVLIPRAVSLDGSLLRVHDLRIDLSHYRRIIVVGAGKATAAMAHALEGLLQERISGGVIVVPYDLASPLRNIEIFEAGHPIPDERGFAGAQALLSLLRHNAAENVLFVCLISGGGSALLPYPAEGVSLSDKQSTTKLLLECGATIAELNTVRKHLSKVKGGQLARAAAPARVISIIISDVIGDRLETIASGLTAPDPSTFSDVAAILRKYKIWDKVPDSVQRLVERGMRGHIPETPKPDDDCFAKVDNVVIGNNRKALQTAAESARSLGFHSLLLTSRIEGEARDVGTVFASIIKEVELSGQPVSPPACLLAGGETTVTIRGVGKGGRNQELALSAAIGLAEANKAVIAAIGTDGADGPTDAAGAIVDNSTISKACERGLDPMDHLNRNDSYSFHRSTGDLLFTGRTGTNVMDLLIGLVC</sequence>
<evidence type="ECO:0000256" key="3">
    <source>
        <dbReference type="ARBA" id="ARBA00011738"/>
    </source>
</evidence>
<dbReference type="InterPro" id="IPR037035">
    <property type="entry name" value="GK-like_C_sf"/>
</dbReference>
<dbReference type="GO" id="GO:0005524">
    <property type="term" value="F:ATP binding"/>
    <property type="evidence" value="ECO:0007669"/>
    <property type="project" value="UniProtKB-KW"/>
</dbReference>
<reference evidence="12 13" key="1">
    <citation type="journal article" date="2017" name="ISME J.">
        <title>Energy and carbon metabolisms in a deep terrestrial subsurface fluid microbial community.</title>
        <authorList>
            <person name="Momper L."/>
            <person name="Jungbluth S.P."/>
            <person name="Lee M.D."/>
            <person name="Amend J.P."/>
        </authorList>
    </citation>
    <scope>NUCLEOTIDE SEQUENCE [LARGE SCALE GENOMIC DNA]</scope>
    <source>
        <strain evidence="12">SURF_5</strain>
    </source>
</reference>
<evidence type="ECO:0000256" key="8">
    <source>
        <dbReference type="ARBA" id="ARBA00051351"/>
    </source>
</evidence>
<dbReference type="Pfam" id="PF05161">
    <property type="entry name" value="MOFRL"/>
    <property type="match status" value="1"/>
</dbReference>
<dbReference type="GO" id="GO:0008887">
    <property type="term" value="F:glycerate kinase activity"/>
    <property type="evidence" value="ECO:0007669"/>
    <property type="project" value="InterPro"/>
</dbReference>
<dbReference type="AlphaFoldDB" id="A0A3A4NKD7"/>